<evidence type="ECO:0000256" key="1">
    <source>
        <dbReference type="SAM" id="MobiDB-lite"/>
    </source>
</evidence>
<sequence length="409" mass="41446">MTGLLLAAVLLYALNLRSPITALAPVVDDVTTDLALTATTVGLLTGLPVLCFALATPAVSALVARLGIEQVVTISFLGLIGGIVLRSVGDVGAAFAGTVVIGLAITAGNVAMPLVIHRDFRSAAGTVTGLYTAALNLGSVLTTSLTAPLAAQVGWRWALASWVVLVPIAWIPWSIASRRRRRAHGGTTRPGPSATAGPEPAGGPDLAADADPAPDTGPGTAHAAAHDAPDEPPEIGALRRPVTWLLTAAFAGQAFCYYAISAWLPSILADGVGLGASGAGAAASLFQLLAIAGALGVPAVISRGVPMRAVFAAVAACWLTLPVGLLAAPDLWPLWASLAGVAQGANFVVVFTTVVRRAGSPAPRARCRGRSRPWATPAPHSAPARSAPSMTRRTAGRHRCRSSSPSSAS</sequence>
<dbReference type="RefSeq" id="WP_286217148.1">
    <property type="nucleotide sequence ID" value="NZ_AP027729.1"/>
</dbReference>
<evidence type="ECO:0000256" key="2">
    <source>
        <dbReference type="SAM" id="Phobius"/>
    </source>
</evidence>
<dbReference type="InterPro" id="IPR052524">
    <property type="entry name" value="MFS_Cyanate_Porter"/>
</dbReference>
<dbReference type="SUPFAM" id="SSF103473">
    <property type="entry name" value="MFS general substrate transporter"/>
    <property type="match status" value="1"/>
</dbReference>
<name>A0ABN6XFZ8_9CELL</name>
<dbReference type="InterPro" id="IPR011701">
    <property type="entry name" value="MFS"/>
</dbReference>
<dbReference type="EMBL" id="AP027729">
    <property type="protein sequence ID" value="BDZ42720.1"/>
    <property type="molecule type" value="Genomic_DNA"/>
</dbReference>
<feature type="transmembrane region" description="Helical" evidence="2">
    <location>
        <begin position="157"/>
        <end position="176"/>
    </location>
</feature>
<protein>
    <recommendedName>
        <fullName evidence="5">MFS transporter, CP family, cyanate transporter</fullName>
    </recommendedName>
</protein>
<dbReference type="Gene3D" id="1.20.1250.20">
    <property type="entry name" value="MFS general substrate transporter like domains"/>
    <property type="match status" value="1"/>
</dbReference>
<accession>A0ABN6XFZ8</accession>
<organism evidence="3 4">
    <name type="scientific">Paraoerskovia sediminicola</name>
    <dbReference type="NCBI Taxonomy" id="1138587"/>
    <lineage>
        <taxon>Bacteria</taxon>
        <taxon>Bacillati</taxon>
        <taxon>Actinomycetota</taxon>
        <taxon>Actinomycetes</taxon>
        <taxon>Micrococcales</taxon>
        <taxon>Cellulomonadaceae</taxon>
        <taxon>Paraoerskovia</taxon>
    </lineage>
</organism>
<feature type="transmembrane region" description="Helical" evidence="2">
    <location>
        <begin position="334"/>
        <end position="355"/>
    </location>
</feature>
<reference evidence="4" key="1">
    <citation type="journal article" date="2019" name="Int. J. Syst. Evol. Microbiol.">
        <title>The Global Catalogue of Microorganisms (GCM) 10K type strain sequencing project: providing services to taxonomists for standard genome sequencing and annotation.</title>
        <authorList>
            <consortium name="The Broad Institute Genomics Platform"/>
            <consortium name="The Broad Institute Genome Sequencing Center for Infectious Disease"/>
            <person name="Wu L."/>
            <person name="Ma J."/>
        </authorList>
    </citation>
    <scope>NUCLEOTIDE SEQUENCE [LARGE SCALE GENOMIC DNA]</scope>
    <source>
        <strain evidence="4">NBRC 108565</strain>
    </source>
</reference>
<evidence type="ECO:0000313" key="4">
    <source>
        <dbReference type="Proteomes" id="UP001321475"/>
    </source>
</evidence>
<feature type="region of interest" description="Disordered" evidence="1">
    <location>
        <begin position="362"/>
        <end position="409"/>
    </location>
</feature>
<feature type="transmembrane region" description="Helical" evidence="2">
    <location>
        <begin position="71"/>
        <end position="88"/>
    </location>
</feature>
<feature type="transmembrane region" description="Helical" evidence="2">
    <location>
        <begin position="309"/>
        <end position="328"/>
    </location>
</feature>
<proteinExistence type="predicted"/>
<feature type="transmembrane region" description="Helical" evidence="2">
    <location>
        <begin position="38"/>
        <end position="64"/>
    </location>
</feature>
<evidence type="ECO:0000313" key="3">
    <source>
        <dbReference type="EMBL" id="BDZ42720.1"/>
    </source>
</evidence>
<dbReference type="InterPro" id="IPR036259">
    <property type="entry name" value="MFS_trans_sf"/>
</dbReference>
<feature type="compositionally biased region" description="Low complexity" evidence="1">
    <location>
        <begin position="185"/>
        <end position="223"/>
    </location>
</feature>
<keyword evidence="2" id="KW-1133">Transmembrane helix</keyword>
<keyword evidence="2" id="KW-0472">Membrane</keyword>
<feature type="transmembrane region" description="Helical" evidence="2">
    <location>
        <begin position="272"/>
        <end position="297"/>
    </location>
</feature>
<keyword evidence="2" id="KW-0812">Transmembrane</keyword>
<dbReference type="PANTHER" id="PTHR23523">
    <property type="match status" value="1"/>
</dbReference>
<dbReference type="PANTHER" id="PTHR23523:SF2">
    <property type="entry name" value="2-NITROIMIDAZOLE TRANSPORTER"/>
    <property type="match status" value="1"/>
</dbReference>
<feature type="transmembrane region" description="Helical" evidence="2">
    <location>
        <begin position="128"/>
        <end position="151"/>
    </location>
</feature>
<feature type="compositionally biased region" description="Low complexity" evidence="1">
    <location>
        <begin position="377"/>
        <end position="389"/>
    </location>
</feature>
<evidence type="ECO:0008006" key="5">
    <source>
        <dbReference type="Google" id="ProtNLM"/>
    </source>
</evidence>
<dbReference type="Pfam" id="PF07690">
    <property type="entry name" value="MFS_1"/>
    <property type="match status" value="1"/>
</dbReference>
<keyword evidence="4" id="KW-1185">Reference proteome</keyword>
<feature type="transmembrane region" description="Helical" evidence="2">
    <location>
        <begin position="94"/>
        <end position="116"/>
    </location>
</feature>
<feature type="transmembrane region" description="Helical" evidence="2">
    <location>
        <begin position="242"/>
        <end position="260"/>
    </location>
</feature>
<feature type="region of interest" description="Disordered" evidence="1">
    <location>
        <begin position="182"/>
        <end position="232"/>
    </location>
</feature>
<dbReference type="Proteomes" id="UP001321475">
    <property type="component" value="Chromosome"/>
</dbReference>
<gene>
    <name evidence="3" type="ORF">GCM10025865_20190</name>
</gene>